<reference evidence="2 3" key="1">
    <citation type="journal article" date="2009" name="Stand. Genomic Sci.">
        <title>Complete genome sequence of Beutenbergia cavernae type strain (HKI 0122).</title>
        <authorList>
            <person name="Land M."/>
            <person name="Pukall R."/>
            <person name="Abt B."/>
            <person name="Goker M."/>
            <person name="Rohde M."/>
            <person name="Glavina Del Rio T."/>
            <person name="Tice H."/>
            <person name="Copeland A."/>
            <person name="Cheng J.F."/>
            <person name="Lucas S."/>
            <person name="Chen F."/>
            <person name="Nolan M."/>
            <person name="Bruce D."/>
            <person name="Goodwin L."/>
            <person name="Pitluck S."/>
            <person name="Ivanova N."/>
            <person name="Mavromatis K."/>
            <person name="Ovchinnikova G."/>
            <person name="Pati A."/>
            <person name="Chen A."/>
            <person name="Palaniappan K."/>
            <person name="Hauser L."/>
            <person name="Chang Y.J."/>
            <person name="Jefferies C.C."/>
            <person name="Saunders E."/>
            <person name="Brettin T."/>
            <person name="Detter J.C."/>
            <person name="Han C."/>
            <person name="Chain P."/>
            <person name="Bristow J."/>
            <person name="Eisen J.A."/>
            <person name="Markowitz V."/>
            <person name="Hugenholtz P."/>
            <person name="Kyrpides N.C."/>
            <person name="Klenk H.P."/>
            <person name="Lapidus A."/>
        </authorList>
    </citation>
    <scope>NUCLEOTIDE SEQUENCE [LARGE SCALE GENOMIC DNA]</scope>
    <source>
        <strain evidence="3">ATCC BAA-8 / DSM 12333 / NBRC 16432</strain>
    </source>
</reference>
<keyword evidence="3" id="KW-1185">Reference proteome</keyword>
<dbReference type="HOGENOM" id="CLU_039495_0_0_11"/>
<dbReference type="eggNOG" id="COG4030">
    <property type="taxonomic scope" value="Bacteria"/>
</dbReference>
<dbReference type="RefSeq" id="WP_015882202.1">
    <property type="nucleotide sequence ID" value="NC_012669.1"/>
</dbReference>
<dbReference type="InterPro" id="IPR021345">
    <property type="entry name" value="DUF2961"/>
</dbReference>
<dbReference type="EMBL" id="CP001618">
    <property type="protein sequence ID" value="ACQ79962.1"/>
    <property type="molecule type" value="Genomic_DNA"/>
</dbReference>
<evidence type="ECO:0000256" key="1">
    <source>
        <dbReference type="SAM" id="MobiDB-lite"/>
    </source>
</evidence>
<evidence type="ECO:0000313" key="2">
    <source>
        <dbReference type="EMBL" id="ACQ79962.1"/>
    </source>
</evidence>
<gene>
    <name evidence="2" type="ordered locus">Bcav_1706</name>
</gene>
<name>C5C449_BEUC1</name>
<proteinExistence type="predicted"/>
<dbReference type="Pfam" id="PF11175">
    <property type="entry name" value="DUF2961"/>
    <property type="match status" value="1"/>
</dbReference>
<evidence type="ECO:0000313" key="3">
    <source>
        <dbReference type="Proteomes" id="UP000007962"/>
    </source>
</evidence>
<evidence type="ECO:0008006" key="4">
    <source>
        <dbReference type="Google" id="ProtNLM"/>
    </source>
</evidence>
<dbReference type="STRING" id="471853.Bcav_1706"/>
<feature type="region of interest" description="Disordered" evidence="1">
    <location>
        <begin position="1"/>
        <end position="21"/>
    </location>
</feature>
<sequence>MINGSSALAGSAAGSYGSYGSSLRDLPRLRTHRRGRASSWDRTGGNDDRLTVRPGETVTLADITGAGSINHIWMTVAPRDGLDPATLDRDYLRKLVLRVYWDDSPEPSILVPLGDFFGVGHARTVNFASLPLQMSPQDGKAFNSFFHMPFATRARFELTSECADEVMWFYYYIDYDAFAELEDGLGRFHASWNRQCPTDGVEQGAQTNSELLFEGTNLTGDGNYTILDTAGRGHYVGCVLNVTNLRHTADWNWYGEGDDMIFVDGESWPPSLHGTGTEDYFNTAWCPSESYSAPYHGLTLPGGENWSGQVSTYRFHVEDPVPFTSSIRVTIEHGHANKRSDDLSSTAYWYAEEPARGLTLAPVEQRVPRL</sequence>
<dbReference type="AlphaFoldDB" id="C5C449"/>
<protein>
    <recommendedName>
        <fullName evidence="4">DUF2961 domain-containing protein</fullName>
    </recommendedName>
</protein>
<dbReference type="KEGG" id="bcv:Bcav_1706"/>
<dbReference type="Proteomes" id="UP000007962">
    <property type="component" value="Chromosome"/>
</dbReference>
<accession>C5C449</accession>
<organism evidence="2 3">
    <name type="scientific">Beutenbergia cavernae (strain ATCC BAA-8 / DSM 12333 / CCUG 43141 / JCM 11478 / NBRC 16432 / NCIMB 13614 / HKI 0122)</name>
    <dbReference type="NCBI Taxonomy" id="471853"/>
    <lineage>
        <taxon>Bacteria</taxon>
        <taxon>Bacillati</taxon>
        <taxon>Actinomycetota</taxon>
        <taxon>Actinomycetes</taxon>
        <taxon>Micrococcales</taxon>
        <taxon>Beutenbergiaceae</taxon>
        <taxon>Beutenbergia</taxon>
    </lineage>
</organism>
<dbReference type="Gene3D" id="2.60.120.1390">
    <property type="match status" value="1"/>
</dbReference>